<organism evidence="2 3">
    <name type="scientific">Podospora fimiseda</name>
    <dbReference type="NCBI Taxonomy" id="252190"/>
    <lineage>
        <taxon>Eukaryota</taxon>
        <taxon>Fungi</taxon>
        <taxon>Dikarya</taxon>
        <taxon>Ascomycota</taxon>
        <taxon>Pezizomycotina</taxon>
        <taxon>Sordariomycetes</taxon>
        <taxon>Sordariomycetidae</taxon>
        <taxon>Sordariales</taxon>
        <taxon>Podosporaceae</taxon>
        <taxon>Podospora</taxon>
    </lineage>
</organism>
<feature type="domain" description="AB hydrolase-1" evidence="1">
    <location>
        <begin position="58"/>
        <end position="326"/>
    </location>
</feature>
<name>A0AAN7BP57_9PEZI</name>
<keyword evidence="2" id="KW-0378">Hydrolase</keyword>
<sequence length="346" mass="38867">MFETFTYKHLHFHPPPPSPPIPPLPPSITRLFIPTPSGDLEILYSAPKNPPPSNVSPIFFVHGGMGSAWVWLPYLTYLSQNTSIPSYAISLRGHGNSWHPSYLRMVFFTTKHMLATDIVAGIEFVESRHEGQEIIYVGHSSGGGLGQYILSEQLVKVKALVLAAAVPGFGSLSVYINWWRLDPWFNLRMIFHLYHPNSPLSHPTLTRRVFFSSPSYPQSSLLEFQSHTSRYESFLWPLGMLFKFTNPHRLLSSITSASKTKVLVLAGEKDVIMTRGIMEQLGGWYRSAGYKRIDGEEEIKELEGADGDTEGKGARIVYVPGVGHHLQNDFGWEVGVRKLVEFVEGL</sequence>
<dbReference type="SUPFAM" id="SSF53474">
    <property type="entry name" value="alpha/beta-Hydrolases"/>
    <property type="match status" value="1"/>
</dbReference>
<dbReference type="InterPro" id="IPR000073">
    <property type="entry name" value="AB_hydrolase_1"/>
</dbReference>
<dbReference type="PANTHER" id="PTHR43194">
    <property type="entry name" value="HYDROLASE ALPHA/BETA FOLD FAMILY"/>
    <property type="match status" value="1"/>
</dbReference>
<keyword evidence="3" id="KW-1185">Reference proteome</keyword>
<evidence type="ECO:0000313" key="2">
    <source>
        <dbReference type="EMBL" id="KAK4226965.1"/>
    </source>
</evidence>
<dbReference type="InterPro" id="IPR029058">
    <property type="entry name" value="AB_hydrolase_fold"/>
</dbReference>
<dbReference type="PANTHER" id="PTHR43194:SF2">
    <property type="entry name" value="PEROXISOMAL MEMBRANE PROTEIN LPX1"/>
    <property type="match status" value="1"/>
</dbReference>
<dbReference type="GO" id="GO:0016787">
    <property type="term" value="F:hydrolase activity"/>
    <property type="evidence" value="ECO:0007669"/>
    <property type="project" value="UniProtKB-KW"/>
</dbReference>
<reference evidence="2" key="1">
    <citation type="journal article" date="2023" name="Mol. Phylogenet. Evol.">
        <title>Genome-scale phylogeny and comparative genomics of the fungal order Sordariales.</title>
        <authorList>
            <person name="Hensen N."/>
            <person name="Bonometti L."/>
            <person name="Westerberg I."/>
            <person name="Brannstrom I.O."/>
            <person name="Guillou S."/>
            <person name="Cros-Aarteil S."/>
            <person name="Calhoun S."/>
            <person name="Haridas S."/>
            <person name="Kuo A."/>
            <person name="Mondo S."/>
            <person name="Pangilinan J."/>
            <person name="Riley R."/>
            <person name="LaButti K."/>
            <person name="Andreopoulos B."/>
            <person name="Lipzen A."/>
            <person name="Chen C."/>
            <person name="Yan M."/>
            <person name="Daum C."/>
            <person name="Ng V."/>
            <person name="Clum A."/>
            <person name="Steindorff A."/>
            <person name="Ohm R.A."/>
            <person name="Martin F."/>
            <person name="Silar P."/>
            <person name="Natvig D.O."/>
            <person name="Lalanne C."/>
            <person name="Gautier V."/>
            <person name="Ament-Velasquez S.L."/>
            <person name="Kruys A."/>
            <person name="Hutchinson M.I."/>
            <person name="Powell A.J."/>
            <person name="Barry K."/>
            <person name="Miller A.N."/>
            <person name="Grigoriev I.V."/>
            <person name="Debuchy R."/>
            <person name="Gladieux P."/>
            <person name="Hiltunen Thoren M."/>
            <person name="Johannesson H."/>
        </authorList>
    </citation>
    <scope>NUCLEOTIDE SEQUENCE</scope>
    <source>
        <strain evidence="2">CBS 990.96</strain>
    </source>
</reference>
<dbReference type="Proteomes" id="UP001301958">
    <property type="component" value="Unassembled WGS sequence"/>
</dbReference>
<proteinExistence type="predicted"/>
<dbReference type="Gene3D" id="3.40.50.1820">
    <property type="entry name" value="alpha/beta hydrolase"/>
    <property type="match status" value="1"/>
</dbReference>
<comment type="caution">
    <text evidence="2">The sequence shown here is derived from an EMBL/GenBank/DDBJ whole genome shotgun (WGS) entry which is preliminary data.</text>
</comment>
<gene>
    <name evidence="2" type="ORF">QBC38DRAFT_478884</name>
</gene>
<evidence type="ECO:0000259" key="1">
    <source>
        <dbReference type="Pfam" id="PF12697"/>
    </source>
</evidence>
<accession>A0AAN7BP57</accession>
<reference evidence="2" key="2">
    <citation type="submission" date="2023-05" db="EMBL/GenBank/DDBJ databases">
        <authorList>
            <consortium name="Lawrence Berkeley National Laboratory"/>
            <person name="Steindorff A."/>
            <person name="Hensen N."/>
            <person name="Bonometti L."/>
            <person name="Westerberg I."/>
            <person name="Brannstrom I.O."/>
            <person name="Guillou S."/>
            <person name="Cros-Aarteil S."/>
            <person name="Calhoun S."/>
            <person name="Haridas S."/>
            <person name="Kuo A."/>
            <person name="Mondo S."/>
            <person name="Pangilinan J."/>
            <person name="Riley R."/>
            <person name="Labutti K."/>
            <person name="Andreopoulos B."/>
            <person name="Lipzen A."/>
            <person name="Chen C."/>
            <person name="Yanf M."/>
            <person name="Daum C."/>
            <person name="Ng V."/>
            <person name="Clum A."/>
            <person name="Ohm R."/>
            <person name="Martin F."/>
            <person name="Silar P."/>
            <person name="Natvig D."/>
            <person name="Lalanne C."/>
            <person name="Gautier V."/>
            <person name="Ament-Velasquez S.L."/>
            <person name="Kruys A."/>
            <person name="Hutchinson M.I."/>
            <person name="Powell A.J."/>
            <person name="Barry K."/>
            <person name="Miller A.N."/>
            <person name="Grigoriev I.V."/>
            <person name="Debuchy R."/>
            <person name="Gladieux P."/>
            <person name="Thoren M.H."/>
            <person name="Johannesson H."/>
        </authorList>
    </citation>
    <scope>NUCLEOTIDE SEQUENCE</scope>
    <source>
        <strain evidence="2">CBS 990.96</strain>
    </source>
</reference>
<dbReference type="AlphaFoldDB" id="A0AAN7BP57"/>
<dbReference type="InterPro" id="IPR050228">
    <property type="entry name" value="Carboxylesterase_BioH"/>
</dbReference>
<evidence type="ECO:0000313" key="3">
    <source>
        <dbReference type="Proteomes" id="UP001301958"/>
    </source>
</evidence>
<dbReference type="EMBL" id="MU865338">
    <property type="protein sequence ID" value="KAK4226965.1"/>
    <property type="molecule type" value="Genomic_DNA"/>
</dbReference>
<dbReference type="Pfam" id="PF12697">
    <property type="entry name" value="Abhydrolase_6"/>
    <property type="match status" value="1"/>
</dbReference>
<protein>
    <submittedName>
        <fullName evidence="2">Alpha/Beta hydrolase protein</fullName>
    </submittedName>
</protein>